<organism evidence="4 5">
    <name type="scientific">Candidatus Dormiibacter inghamiae</name>
    <dbReference type="NCBI Taxonomy" id="3127013"/>
    <lineage>
        <taxon>Bacteria</taxon>
        <taxon>Bacillati</taxon>
        <taxon>Candidatus Dormiibacterota</taxon>
        <taxon>Candidatus Dormibacteria</taxon>
        <taxon>Candidatus Dormibacterales</taxon>
        <taxon>Candidatus Dormibacteraceae</taxon>
        <taxon>Candidatus Dormiibacter</taxon>
    </lineage>
</organism>
<dbReference type="Pfam" id="PF00106">
    <property type="entry name" value="adh_short"/>
    <property type="match status" value="1"/>
</dbReference>
<dbReference type="InterPro" id="IPR002347">
    <property type="entry name" value="SDR_fam"/>
</dbReference>
<reference evidence="4 5" key="1">
    <citation type="submission" date="2020-10" db="EMBL/GenBank/DDBJ databases">
        <title>Ca. Dormibacterota MAGs.</title>
        <authorList>
            <person name="Montgomery K."/>
        </authorList>
    </citation>
    <scope>NUCLEOTIDE SEQUENCE [LARGE SCALE GENOMIC DNA]</scope>
    <source>
        <strain evidence="4">SC8811_S16_3</strain>
    </source>
</reference>
<dbReference type="CDD" id="cd05233">
    <property type="entry name" value="SDR_c"/>
    <property type="match status" value="1"/>
</dbReference>
<evidence type="ECO:0000256" key="1">
    <source>
        <dbReference type="ARBA" id="ARBA00006484"/>
    </source>
</evidence>
<dbReference type="PRINTS" id="PR00080">
    <property type="entry name" value="SDRFAMILY"/>
</dbReference>
<dbReference type="SUPFAM" id="SSF51735">
    <property type="entry name" value="NAD(P)-binding Rossmann-fold domains"/>
    <property type="match status" value="1"/>
</dbReference>
<dbReference type="InterPro" id="IPR020904">
    <property type="entry name" value="Sc_DH/Rdtase_CS"/>
</dbReference>
<comment type="similarity">
    <text evidence="1 3">Belongs to the short-chain dehydrogenases/reductases (SDR) family.</text>
</comment>
<evidence type="ECO:0000313" key="4">
    <source>
        <dbReference type="EMBL" id="MBJ7604642.1"/>
    </source>
</evidence>
<gene>
    <name evidence="4" type="ORF">JF888_15925</name>
</gene>
<dbReference type="Gene3D" id="3.40.50.720">
    <property type="entry name" value="NAD(P)-binding Rossmann-like Domain"/>
    <property type="match status" value="1"/>
</dbReference>
<dbReference type="InterPro" id="IPR036291">
    <property type="entry name" value="NAD(P)-bd_dom_sf"/>
</dbReference>
<dbReference type="RefSeq" id="WP_338182596.1">
    <property type="nucleotide sequence ID" value="NZ_JAEKNQ010000063.1"/>
</dbReference>
<protein>
    <submittedName>
        <fullName evidence="4">SDR family oxidoreductase</fullName>
    </submittedName>
</protein>
<dbReference type="EMBL" id="JAEKNQ010000063">
    <property type="protein sequence ID" value="MBJ7604642.1"/>
    <property type="molecule type" value="Genomic_DNA"/>
</dbReference>
<evidence type="ECO:0000256" key="3">
    <source>
        <dbReference type="RuleBase" id="RU000363"/>
    </source>
</evidence>
<comment type="caution">
    <text evidence="4">The sequence shown here is derived from an EMBL/GenBank/DDBJ whole genome shotgun (WGS) entry which is preliminary data.</text>
</comment>
<keyword evidence="2" id="KW-0560">Oxidoreductase</keyword>
<sequence>MSVGLVTGASRGLGRALALGLARKGWSLVIDGRNEEALNTAGQEMRLLQPPGAQLVAIAGDITEARHRTELAGAAYALGGLDLLINNAGSLGPSPLPHLAHFPLQGLRQLFEVYPVAALGLIQETIDLLRATPTGGRVILVSSDAAIEAYPGWGGYGAAKAAVDHIAAVLAVEEPALRVWALDPGDLRTQMHQEAFPGEDISNRPEPDSVVPAILELIQSDRPSGRLRAADLHSPAAAS</sequence>
<name>A0A934NIA4_9BACT</name>
<dbReference type="GO" id="GO:0050664">
    <property type="term" value="F:oxidoreductase activity, acting on NAD(P)H, oxygen as acceptor"/>
    <property type="evidence" value="ECO:0007669"/>
    <property type="project" value="TreeGrafter"/>
</dbReference>
<dbReference type="Proteomes" id="UP000620075">
    <property type="component" value="Unassembled WGS sequence"/>
</dbReference>
<dbReference type="PANTHER" id="PTHR43008">
    <property type="entry name" value="BENZIL REDUCTASE"/>
    <property type="match status" value="1"/>
</dbReference>
<dbReference type="PROSITE" id="PS00061">
    <property type="entry name" value="ADH_SHORT"/>
    <property type="match status" value="1"/>
</dbReference>
<dbReference type="PRINTS" id="PR00081">
    <property type="entry name" value="GDHRDH"/>
</dbReference>
<accession>A0A934NIA4</accession>
<dbReference type="PANTHER" id="PTHR43008:SF4">
    <property type="entry name" value="CHAIN DEHYDROGENASE, PUTATIVE (AFU_ORTHOLOGUE AFUA_4G08710)-RELATED"/>
    <property type="match status" value="1"/>
</dbReference>
<evidence type="ECO:0000256" key="2">
    <source>
        <dbReference type="ARBA" id="ARBA00023002"/>
    </source>
</evidence>
<evidence type="ECO:0000313" key="5">
    <source>
        <dbReference type="Proteomes" id="UP000620075"/>
    </source>
</evidence>
<dbReference type="AlphaFoldDB" id="A0A934NIA4"/>
<proteinExistence type="inferred from homology"/>